<accession>A0A8B6CJ14</accession>
<dbReference type="OrthoDB" id="9975373at2759"/>
<dbReference type="PANTHER" id="PTHR14469:SF0">
    <property type="entry name" value="FAMILY WITH SEQUENCE SIMILARITY 113"/>
    <property type="match status" value="1"/>
</dbReference>
<proteinExistence type="inferred from homology"/>
<reference evidence="3" key="1">
    <citation type="submission" date="2018-11" db="EMBL/GenBank/DDBJ databases">
        <authorList>
            <person name="Alioto T."/>
            <person name="Alioto T."/>
        </authorList>
    </citation>
    <scope>NUCLEOTIDE SEQUENCE</scope>
</reference>
<keyword evidence="4" id="KW-1185">Reference proteome</keyword>
<dbReference type="Gene3D" id="3.40.50.1110">
    <property type="entry name" value="SGNH hydrolase"/>
    <property type="match status" value="1"/>
</dbReference>
<gene>
    <name evidence="3" type="ORF">MGAL_10B086221</name>
</gene>
<protein>
    <submittedName>
        <fullName evidence="3">Uncharacterized protein</fullName>
    </submittedName>
</protein>
<dbReference type="Proteomes" id="UP000596742">
    <property type="component" value="Unassembled WGS sequence"/>
</dbReference>
<dbReference type="PANTHER" id="PTHR14469">
    <property type="entry name" value="SARCOMA ANTIGEN NY-SAR-23"/>
    <property type="match status" value="1"/>
</dbReference>
<feature type="region of interest" description="Disordered" evidence="2">
    <location>
        <begin position="266"/>
        <end position="286"/>
    </location>
</feature>
<evidence type="ECO:0000256" key="1">
    <source>
        <dbReference type="ARBA" id="ARBA00037957"/>
    </source>
</evidence>
<comment type="similarity">
    <text evidence="1">Belongs to the PC-esterase family.</text>
</comment>
<dbReference type="EMBL" id="UYJE01001752">
    <property type="protein sequence ID" value="VDI04866.1"/>
    <property type="molecule type" value="Genomic_DNA"/>
</dbReference>
<evidence type="ECO:0000313" key="4">
    <source>
        <dbReference type="Proteomes" id="UP000596742"/>
    </source>
</evidence>
<dbReference type="AlphaFoldDB" id="A0A8B6CJ14"/>
<sequence length="538" mass="63038">MAAIFLQKDAQELLKNKYVIVMGGSIQRSIYKDLIRLIQGNTFLTDNLLRMKGEDSCLCDKLLDGGMRGADKKGIGYREVRQYQTDFYFLQFIFMTRSYNTYIESVINKLALAEQKPDVIIVNSCLWDITRYGKIPVPEYKQNLHKLFKKLKSDLPECLVIWNTNPAISHNPKGGVFIPGLDYLKDSMELHVLEANYYASKAAVEYGHDVIDLHYFLRHQIHRRAEDGIHWDMTGHRRITNLILSHIAQTWGVKMPKHIKIQMDDNGNEINENSQPNNTGSHEETEKIKFKSIFDVEKKIPEKPKHDDIVEVEVAKDKNKPIPNATKPETFKPKSARNRNNKRKCRQGRQWQNDRHSPVPTMHNDNVQVFNYNHQPQNVQHANFNFQSANQIQQNPFLPRPNPFHNPPIPSNQFHHAHSQNVDYSQNVVHSQNVDYSQNVVHSQNIVRSHNMVHSQNMVHQQNIVHQQNMVGNPFQNQNLRNNAFQQQDFRNDNFQMLNFDNGQWQPYQEEELSHEHFQNHAEHNRFNPYGRERGPMY</sequence>
<name>A0A8B6CJ14_MYTGA</name>
<dbReference type="SUPFAM" id="SSF52266">
    <property type="entry name" value="SGNH hydrolase"/>
    <property type="match status" value="1"/>
</dbReference>
<evidence type="ECO:0000313" key="3">
    <source>
        <dbReference type="EMBL" id="VDI04866.1"/>
    </source>
</evidence>
<organism evidence="3 4">
    <name type="scientific">Mytilus galloprovincialis</name>
    <name type="common">Mediterranean mussel</name>
    <dbReference type="NCBI Taxonomy" id="29158"/>
    <lineage>
        <taxon>Eukaryota</taxon>
        <taxon>Metazoa</taxon>
        <taxon>Spiralia</taxon>
        <taxon>Lophotrochozoa</taxon>
        <taxon>Mollusca</taxon>
        <taxon>Bivalvia</taxon>
        <taxon>Autobranchia</taxon>
        <taxon>Pteriomorphia</taxon>
        <taxon>Mytilida</taxon>
        <taxon>Mytiloidea</taxon>
        <taxon>Mytilidae</taxon>
        <taxon>Mytilinae</taxon>
        <taxon>Mytilus</taxon>
    </lineage>
</organism>
<comment type="caution">
    <text evidence="3">The sequence shown here is derived from an EMBL/GenBank/DDBJ whole genome shotgun (WGS) entry which is preliminary data.</text>
</comment>
<dbReference type="InterPro" id="IPR036514">
    <property type="entry name" value="SGNH_hydro_sf"/>
</dbReference>
<evidence type="ECO:0000256" key="2">
    <source>
        <dbReference type="SAM" id="MobiDB-lite"/>
    </source>
</evidence>
<feature type="compositionally biased region" description="Polar residues" evidence="2">
    <location>
        <begin position="268"/>
        <end position="280"/>
    </location>
</feature>
<feature type="region of interest" description="Disordered" evidence="2">
    <location>
        <begin position="319"/>
        <end position="360"/>
    </location>
</feature>
<feature type="compositionally biased region" description="Basic residues" evidence="2">
    <location>
        <begin position="334"/>
        <end position="347"/>
    </location>
</feature>